<evidence type="ECO:0000313" key="7">
    <source>
        <dbReference type="RefSeq" id="XP_020112121.1"/>
    </source>
</evidence>
<name>A0A6P5GTX6_ANACO</name>
<dbReference type="OrthoDB" id="1072226at2759"/>
<dbReference type="Proteomes" id="UP000515123">
    <property type="component" value="Linkage group 21"/>
</dbReference>
<dbReference type="PROSITE" id="PS51767">
    <property type="entry name" value="PEPTIDASE_A1"/>
    <property type="match status" value="1"/>
</dbReference>
<reference evidence="6" key="1">
    <citation type="journal article" date="2015" name="Nat. Genet.">
        <title>The pineapple genome and the evolution of CAM photosynthesis.</title>
        <authorList>
            <person name="Ming R."/>
            <person name="VanBuren R."/>
            <person name="Wai C.M."/>
            <person name="Tang H."/>
            <person name="Schatz M.C."/>
            <person name="Bowers J.E."/>
            <person name="Lyons E."/>
            <person name="Wang M.L."/>
            <person name="Chen J."/>
            <person name="Biggers E."/>
            <person name="Zhang J."/>
            <person name="Huang L."/>
            <person name="Zhang L."/>
            <person name="Miao W."/>
            <person name="Zhang J."/>
            <person name="Ye Z."/>
            <person name="Miao C."/>
            <person name="Lin Z."/>
            <person name="Wang H."/>
            <person name="Zhou H."/>
            <person name="Yim W.C."/>
            <person name="Priest H.D."/>
            <person name="Zheng C."/>
            <person name="Woodhouse M."/>
            <person name="Edger P.P."/>
            <person name="Guyot R."/>
            <person name="Guo H.B."/>
            <person name="Guo H."/>
            <person name="Zheng G."/>
            <person name="Singh R."/>
            <person name="Sharma A."/>
            <person name="Min X."/>
            <person name="Zheng Y."/>
            <person name="Lee H."/>
            <person name="Gurtowski J."/>
            <person name="Sedlazeck F.J."/>
            <person name="Harkess A."/>
            <person name="McKain M.R."/>
            <person name="Liao Z."/>
            <person name="Fang J."/>
            <person name="Liu J."/>
            <person name="Zhang X."/>
            <person name="Zhang Q."/>
            <person name="Hu W."/>
            <person name="Qin Y."/>
            <person name="Wang K."/>
            <person name="Chen L.Y."/>
            <person name="Shirley N."/>
            <person name="Lin Y.R."/>
            <person name="Liu L.Y."/>
            <person name="Hernandez A.G."/>
            <person name="Wright C.L."/>
            <person name="Bulone V."/>
            <person name="Tuskan G.A."/>
            <person name="Heath K."/>
            <person name="Zee F."/>
            <person name="Moore P.H."/>
            <person name="Sunkar R."/>
            <person name="Leebens-Mack J.H."/>
            <person name="Mockler T."/>
            <person name="Bennetzen J.L."/>
            <person name="Freeling M."/>
            <person name="Sankoff D."/>
            <person name="Paterson A.H."/>
            <person name="Zhu X."/>
            <person name="Yang X."/>
            <person name="Smith J.A."/>
            <person name="Cushman J.C."/>
            <person name="Paull R.E."/>
            <person name="Yu Q."/>
        </authorList>
    </citation>
    <scope>NUCLEOTIDE SEQUENCE [LARGE SCALE GENOMIC DNA]</scope>
    <source>
        <strain evidence="6">cv. F153</strain>
    </source>
</reference>
<gene>
    <name evidence="7" type="primary">LOC109726745</name>
</gene>
<evidence type="ECO:0000259" key="5">
    <source>
        <dbReference type="PROSITE" id="PS51767"/>
    </source>
</evidence>
<keyword evidence="4" id="KW-0732">Signal</keyword>
<reference evidence="7" key="2">
    <citation type="submission" date="2025-08" db="UniProtKB">
        <authorList>
            <consortium name="RefSeq"/>
        </authorList>
    </citation>
    <scope>IDENTIFICATION</scope>
    <source>
        <tissue evidence="7">Leaf</tissue>
    </source>
</reference>
<dbReference type="PANTHER" id="PTHR47967:SF123">
    <property type="entry name" value="ASPARTIC PROTEINASE NEPENTHESIN-1-LIKE"/>
    <property type="match status" value="1"/>
</dbReference>
<accession>A0A6P5GTX6</accession>
<feature type="domain" description="Peptidase A1" evidence="5">
    <location>
        <begin position="97"/>
        <end position="414"/>
    </location>
</feature>
<keyword evidence="2" id="KW-0645">Protease</keyword>
<dbReference type="InterPro" id="IPR032799">
    <property type="entry name" value="TAXi_C"/>
</dbReference>
<keyword evidence="3" id="KW-0378">Hydrolase</keyword>
<dbReference type="SUPFAM" id="SSF50630">
    <property type="entry name" value="Acid proteases"/>
    <property type="match status" value="1"/>
</dbReference>
<evidence type="ECO:0000256" key="1">
    <source>
        <dbReference type="ARBA" id="ARBA00007447"/>
    </source>
</evidence>
<evidence type="ECO:0000313" key="6">
    <source>
        <dbReference type="Proteomes" id="UP000515123"/>
    </source>
</evidence>
<dbReference type="AlphaFoldDB" id="A0A6P5GTX6"/>
<dbReference type="RefSeq" id="XP_020112121.1">
    <property type="nucleotide sequence ID" value="XM_020256532.1"/>
</dbReference>
<sequence>MAKTIYSHLTFLLAISIPLISSATPEPLQRSLSFKLIYRDSPESPTYNPNLTKSQRFEESLRFSENRLIQLNNSQSMPMGYEITSIRSAVIYHSALYMVFVTIGTGNGTIGYYLNMDTSSGLTWTQCKPCNYHCINSLCHYEIAYADGSHTSGTLSKDTFGFRSSHGDHFEFVNGLIFGCSHNSHLVASNHGYPSGIMALGLSGESFARQLINHGSQARFSYCLPPIGSVRISYLRFGNNIVQRGVVQTTPIVPAQGVHFHYIILNDISVGTKRVGFEPQMFSRKPNGSGGFFVDSSTLVSRLITPAFELVKKVLRSYFRHRNLVEVDPHQYGISFKSCWLFQPGYEVLMPTMTLHLQGAEMSIASKNVFYIEHEKGLFCFAILPLDNLSILGAYQQVNTRFTYDVLHSQLAFNPEDCEHDSH</sequence>
<evidence type="ECO:0000256" key="4">
    <source>
        <dbReference type="SAM" id="SignalP"/>
    </source>
</evidence>
<organism evidence="6 7">
    <name type="scientific">Ananas comosus</name>
    <name type="common">Pineapple</name>
    <name type="synonym">Ananas ananas</name>
    <dbReference type="NCBI Taxonomy" id="4615"/>
    <lineage>
        <taxon>Eukaryota</taxon>
        <taxon>Viridiplantae</taxon>
        <taxon>Streptophyta</taxon>
        <taxon>Embryophyta</taxon>
        <taxon>Tracheophyta</taxon>
        <taxon>Spermatophyta</taxon>
        <taxon>Magnoliopsida</taxon>
        <taxon>Liliopsida</taxon>
        <taxon>Poales</taxon>
        <taxon>Bromeliaceae</taxon>
        <taxon>Bromelioideae</taxon>
        <taxon>Ananas</taxon>
    </lineage>
</organism>
<dbReference type="Pfam" id="PF14543">
    <property type="entry name" value="TAXi_N"/>
    <property type="match status" value="1"/>
</dbReference>
<comment type="similarity">
    <text evidence="1">Belongs to the peptidase A1 family.</text>
</comment>
<dbReference type="InterPro" id="IPR051708">
    <property type="entry name" value="Plant_Aspart_Prot_A1"/>
</dbReference>
<proteinExistence type="inferred from homology"/>
<dbReference type="InterPro" id="IPR021109">
    <property type="entry name" value="Peptidase_aspartic_dom_sf"/>
</dbReference>
<dbReference type="GO" id="GO:0008233">
    <property type="term" value="F:peptidase activity"/>
    <property type="evidence" value="ECO:0007669"/>
    <property type="project" value="UniProtKB-KW"/>
</dbReference>
<dbReference type="GO" id="GO:0006508">
    <property type="term" value="P:proteolysis"/>
    <property type="evidence" value="ECO:0007669"/>
    <property type="project" value="UniProtKB-KW"/>
</dbReference>
<keyword evidence="6" id="KW-1185">Reference proteome</keyword>
<dbReference type="PANTHER" id="PTHR47967">
    <property type="entry name" value="OS07G0603500 PROTEIN-RELATED"/>
    <property type="match status" value="1"/>
</dbReference>
<dbReference type="Pfam" id="PF14541">
    <property type="entry name" value="TAXi_C"/>
    <property type="match status" value="1"/>
</dbReference>
<dbReference type="Gene3D" id="2.40.70.10">
    <property type="entry name" value="Acid Proteases"/>
    <property type="match status" value="3"/>
</dbReference>
<feature type="chain" id="PRO_5028370405" evidence="4">
    <location>
        <begin position="24"/>
        <end position="423"/>
    </location>
</feature>
<protein>
    <submittedName>
        <fullName evidence="7">Aspartic proteinase CDR1-like</fullName>
    </submittedName>
</protein>
<feature type="signal peptide" evidence="4">
    <location>
        <begin position="1"/>
        <end position="23"/>
    </location>
</feature>
<dbReference type="InterPro" id="IPR033121">
    <property type="entry name" value="PEPTIDASE_A1"/>
</dbReference>
<dbReference type="GeneID" id="109726745"/>
<evidence type="ECO:0000256" key="3">
    <source>
        <dbReference type="ARBA" id="ARBA00022801"/>
    </source>
</evidence>
<dbReference type="InterPro" id="IPR032861">
    <property type="entry name" value="TAXi_N"/>
</dbReference>
<dbReference type="GO" id="GO:0005576">
    <property type="term" value="C:extracellular region"/>
    <property type="evidence" value="ECO:0007669"/>
    <property type="project" value="TreeGrafter"/>
</dbReference>
<evidence type="ECO:0000256" key="2">
    <source>
        <dbReference type="ARBA" id="ARBA00022670"/>
    </source>
</evidence>